<comment type="caution">
    <text evidence="1">The sequence shown here is derived from an EMBL/GenBank/DDBJ whole genome shotgun (WGS) entry which is preliminary data.</text>
</comment>
<protein>
    <submittedName>
        <fullName evidence="1">Uncharacterized protein</fullName>
    </submittedName>
</protein>
<dbReference type="Proteomes" id="UP001141806">
    <property type="component" value="Unassembled WGS sequence"/>
</dbReference>
<evidence type="ECO:0000313" key="2">
    <source>
        <dbReference type="Proteomes" id="UP001141806"/>
    </source>
</evidence>
<dbReference type="AlphaFoldDB" id="A0A9Q0KYZ6"/>
<evidence type="ECO:0000313" key="1">
    <source>
        <dbReference type="EMBL" id="KAJ4979478.1"/>
    </source>
</evidence>
<reference evidence="1" key="1">
    <citation type="journal article" date="2023" name="Plant J.">
        <title>The genome of the king protea, Protea cynaroides.</title>
        <authorList>
            <person name="Chang J."/>
            <person name="Duong T.A."/>
            <person name="Schoeman C."/>
            <person name="Ma X."/>
            <person name="Roodt D."/>
            <person name="Barker N."/>
            <person name="Li Z."/>
            <person name="Van de Peer Y."/>
            <person name="Mizrachi E."/>
        </authorList>
    </citation>
    <scope>NUCLEOTIDE SEQUENCE</scope>
    <source>
        <tissue evidence="1">Young leaves</tissue>
    </source>
</reference>
<dbReference type="EMBL" id="JAMYWD010000002">
    <property type="protein sequence ID" value="KAJ4979478.1"/>
    <property type="molecule type" value="Genomic_DNA"/>
</dbReference>
<name>A0A9Q0KYZ6_9MAGN</name>
<proteinExistence type="predicted"/>
<keyword evidence="2" id="KW-1185">Reference proteome</keyword>
<sequence length="99" mass="11072">MAGGRLSIFSTRRCDKNHFSSATKPAIDATQSSSLGFSRILPFITCSSVEMQNVRFPWKLERYRDCLSALLHHLQVDISAKAPAYSPFRGSLTRVPLKV</sequence>
<accession>A0A9Q0KYZ6</accession>
<gene>
    <name evidence="1" type="ORF">NE237_010258</name>
</gene>
<organism evidence="1 2">
    <name type="scientific">Protea cynaroides</name>
    <dbReference type="NCBI Taxonomy" id="273540"/>
    <lineage>
        <taxon>Eukaryota</taxon>
        <taxon>Viridiplantae</taxon>
        <taxon>Streptophyta</taxon>
        <taxon>Embryophyta</taxon>
        <taxon>Tracheophyta</taxon>
        <taxon>Spermatophyta</taxon>
        <taxon>Magnoliopsida</taxon>
        <taxon>Proteales</taxon>
        <taxon>Proteaceae</taxon>
        <taxon>Protea</taxon>
    </lineage>
</organism>